<comment type="caution">
    <text evidence="7">The sequence shown here is derived from an EMBL/GenBank/DDBJ whole genome shotgun (WGS) entry which is preliminary data.</text>
</comment>
<comment type="similarity">
    <text evidence="1 5">Belongs to the transferase hexapeptide repeat family.</text>
</comment>
<evidence type="ECO:0000259" key="6">
    <source>
        <dbReference type="SMART" id="SM01266"/>
    </source>
</evidence>
<evidence type="ECO:0000256" key="5">
    <source>
        <dbReference type="RuleBase" id="RU367021"/>
    </source>
</evidence>
<evidence type="ECO:0000313" key="8">
    <source>
        <dbReference type="Proteomes" id="UP000886743"/>
    </source>
</evidence>
<evidence type="ECO:0000313" key="7">
    <source>
        <dbReference type="EMBL" id="HIV02445.1"/>
    </source>
</evidence>
<dbReference type="PANTHER" id="PTHR43017">
    <property type="entry name" value="GALACTOSIDE O-ACETYLTRANSFERASE"/>
    <property type="match status" value="1"/>
</dbReference>
<dbReference type="EC" id="2.3.1.-" evidence="5"/>
<dbReference type="Gene3D" id="2.160.10.10">
    <property type="entry name" value="Hexapeptide repeat proteins"/>
    <property type="match status" value="1"/>
</dbReference>
<name>A0A9D1NG38_9FIRM</name>
<feature type="domain" description="Maltose/galactoside acetyltransferase" evidence="6">
    <location>
        <begin position="7"/>
        <end position="61"/>
    </location>
</feature>
<dbReference type="FunFam" id="2.160.10.10:FF:000025">
    <property type="entry name" value="Hexapeptide-repeat containing-acetyltransferase"/>
    <property type="match status" value="1"/>
</dbReference>
<dbReference type="AlphaFoldDB" id="A0A9D1NG38"/>
<dbReference type="PANTHER" id="PTHR43017:SF1">
    <property type="entry name" value="ACETYLTRANSFERASE YJL218W-RELATED"/>
    <property type="match status" value="1"/>
</dbReference>
<dbReference type="EMBL" id="DVOF01000076">
    <property type="protein sequence ID" value="HIV02445.1"/>
    <property type="molecule type" value="Genomic_DNA"/>
</dbReference>
<evidence type="ECO:0000256" key="4">
    <source>
        <dbReference type="ARBA" id="ARBA00023315"/>
    </source>
</evidence>
<organism evidence="7 8">
    <name type="scientific">Candidatus Aphodoplasma excrementigallinarum</name>
    <dbReference type="NCBI Taxonomy" id="2840673"/>
    <lineage>
        <taxon>Bacteria</taxon>
        <taxon>Bacillati</taxon>
        <taxon>Bacillota</taxon>
        <taxon>Clostridia</taxon>
        <taxon>Eubacteriales</taxon>
        <taxon>Candidatus Aphodoplasma</taxon>
    </lineage>
</organism>
<dbReference type="Pfam" id="PF12464">
    <property type="entry name" value="Mac"/>
    <property type="match status" value="1"/>
</dbReference>
<dbReference type="PROSITE" id="PS00101">
    <property type="entry name" value="HEXAPEP_TRANSFERASES"/>
    <property type="match status" value="1"/>
</dbReference>
<dbReference type="CDD" id="cd03357">
    <property type="entry name" value="LbH_MAT_GAT"/>
    <property type="match status" value="1"/>
</dbReference>
<dbReference type="Pfam" id="PF00132">
    <property type="entry name" value="Hexapep"/>
    <property type="match status" value="1"/>
</dbReference>
<keyword evidence="2 5" id="KW-0808">Transferase</keyword>
<proteinExistence type="inferred from homology"/>
<evidence type="ECO:0000256" key="1">
    <source>
        <dbReference type="ARBA" id="ARBA00007274"/>
    </source>
</evidence>
<dbReference type="GO" id="GO:0008870">
    <property type="term" value="F:galactoside O-acetyltransferase activity"/>
    <property type="evidence" value="ECO:0007669"/>
    <property type="project" value="TreeGrafter"/>
</dbReference>
<sequence length="204" mass="22805">MDKNELTRRILGGKLYFCGSEELMTEQAAYLDKVFEYNSLHPSQAAEKTRLLKEMFAEIGDDCYIETPFHANWGGKYVHFGNQVYANFNLVLVDDCEIFVGDKVMFGPNVTLATGTHPIDPDLRSKVAQYNLPIHIGNNVWVGAGSIVLPGVTIGDNSVIGAGSVVTKDIPPNVVAVGSPCRVLRQINERDRQYYHKDWEIDIR</sequence>
<keyword evidence="3" id="KW-0677">Repeat</keyword>
<evidence type="ECO:0000256" key="2">
    <source>
        <dbReference type="ARBA" id="ARBA00022679"/>
    </source>
</evidence>
<dbReference type="SUPFAM" id="SSF51161">
    <property type="entry name" value="Trimeric LpxA-like enzymes"/>
    <property type="match status" value="1"/>
</dbReference>
<reference evidence="7" key="2">
    <citation type="journal article" date="2021" name="PeerJ">
        <title>Extensive microbial diversity within the chicken gut microbiome revealed by metagenomics and culture.</title>
        <authorList>
            <person name="Gilroy R."/>
            <person name="Ravi A."/>
            <person name="Getino M."/>
            <person name="Pursley I."/>
            <person name="Horton D.L."/>
            <person name="Alikhan N.F."/>
            <person name="Baker D."/>
            <person name="Gharbi K."/>
            <person name="Hall N."/>
            <person name="Watson M."/>
            <person name="Adriaenssens E.M."/>
            <person name="Foster-Nyarko E."/>
            <person name="Jarju S."/>
            <person name="Secka A."/>
            <person name="Antonio M."/>
            <person name="Oren A."/>
            <person name="Chaudhuri R.R."/>
            <person name="La Ragione R."/>
            <person name="Hildebrand F."/>
            <person name="Pallen M.J."/>
        </authorList>
    </citation>
    <scope>NUCLEOTIDE SEQUENCE</scope>
    <source>
        <strain evidence="7">4920</strain>
    </source>
</reference>
<dbReference type="InterPro" id="IPR011004">
    <property type="entry name" value="Trimer_LpxA-like_sf"/>
</dbReference>
<dbReference type="SMART" id="SM01266">
    <property type="entry name" value="Mac"/>
    <property type="match status" value="1"/>
</dbReference>
<keyword evidence="4 5" id="KW-0012">Acyltransferase</keyword>
<gene>
    <name evidence="7" type="ORF">IAC74_02630</name>
</gene>
<evidence type="ECO:0000256" key="3">
    <source>
        <dbReference type="ARBA" id="ARBA00022737"/>
    </source>
</evidence>
<dbReference type="Proteomes" id="UP000886743">
    <property type="component" value="Unassembled WGS sequence"/>
</dbReference>
<reference evidence="7" key="1">
    <citation type="submission" date="2020-10" db="EMBL/GenBank/DDBJ databases">
        <authorList>
            <person name="Gilroy R."/>
        </authorList>
    </citation>
    <scope>NUCLEOTIDE SEQUENCE</scope>
    <source>
        <strain evidence="7">4920</strain>
    </source>
</reference>
<dbReference type="InterPro" id="IPR039369">
    <property type="entry name" value="LacA-like"/>
</dbReference>
<dbReference type="InterPro" id="IPR024688">
    <property type="entry name" value="Mac_dom"/>
</dbReference>
<protein>
    <recommendedName>
        <fullName evidence="5">Acetyltransferase</fullName>
        <ecNumber evidence="5">2.3.1.-</ecNumber>
    </recommendedName>
</protein>
<dbReference type="InterPro" id="IPR001451">
    <property type="entry name" value="Hexapep"/>
</dbReference>
<dbReference type="InterPro" id="IPR018357">
    <property type="entry name" value="Hexapep_transf_CS"/>
</dbReference>
<accession>A0A9D1NG38</accession>